<dbReference type="PANTHER" id="PTHR11773">
    <property type="entry name" value="GLYCINE DEHYDROGENASE, DECARBOXYLATING"/>
    <property type="match status" value="1"/>
</dbReference>
<sequence length="220" mass="23807">MTSLDVANASLLDEGTAAAEAMCLCTRHNKRKKLFLSNKIHPQTLSVVTTRADALELEIEVGSISDVNFASREYSGILLQYPDTNGDIRDFEDIATLARKHGTLVVVATDLLSLTLLRPPAEFGADIAVGTSQRLGVPLEFIMSDDYISLNNGVFEETVAEICDLIHKNGGQVYLDGANMNAQVGLCRPGDYGSDVSHLNLHKTFCIPMVAVGLVWARLG</sequence>
<evidence type="ECO:0000313" key="4">
    <source>
        <dbReference type="Proteomes" id="UP000299102"/>
    </source>
</evidence>
<reference evidence="3 4" key="1">
    <citation type="journal article" date="2019" name="Commun. Biol.">
        <title>The bagworm genome reveals a unique fibroin gene that provides high tensile strength.</title>
        <authorList>
            <person name="Kono N."/>
            <person name="Nakamura H."/>
            <person name="Ohtoshi R."/>
            <person name="Tomita M."/>
            <person name="Numata K."/>
            <person name="Arakawa K."/>
        </authorList>
    </citation>
    <scope>NUCLEOTIDE SEQUENCE [LARGE SCALE GENOMIC DNA]</scope>
</reference>
<dbReference type="EMBL" id="BGZK01007724">
    <property type="protein sequence ID" value="GBP05287.1"/>
    <property type="molecule type" value="Genomic_DNA"/>
</dbReference>
<accession>A0A4C1SVC6</accession>
<dbReference type="InterPro" id="IPR020581">
    <property type="entry name" value="GDC_P"/>
</dbReference>
<dbReference type="GO" id="GO:0005739">
    <property type="term" value="C:mitochondrion"/>
    <property type="evidence" value="ECO:0007669"/>
    <property type="project" value="TreeGrafter"/>
</dbReference>
<dbReference type="GO" id="GO:0030170">
    <property type="term" value="F:pyridoxal phosphate binding"/>
    <property type="evidence" value="ECO:0007669"/>
    <property type="project" value="TreeGrafter"/>
</dbReference>
<organism evidence="3 4">
    <name type="scientific">Eumeta variegata</name>
    <name type="common">Bagworm moth</name>
    <name type="synonym">Eumeta japonica</name>
    <dbReference type="NCBI Taxonomy" id="151549"/>
    <lineage>
        <taxon>Eukaryota</taxon>
        <taxon>Metazoa</taxon>
        <taxon>Ecdysozoa</taxon>
        <taxon>Arthropoda</taxon>
        <taxon>Hexapoda</taxon>
        <taxon>Insecta</taxon>
        <taxon>Pterygota</taxon>
        <taxon>Neoptera</taxon>
        <taxon>Endopterygota</taxon>
        <taxon>Lepidoptera</taxon>
        <taxon>Glossata</taxon>
        <taxon>Ditrysia</taxon>
        <taxon>Tineoidea</taxon>
        <taxon>Psychidae</taxon>
        <taxon>Oiketicinae</taxon>
        <taxon>Eumeta</taxon>
    </lineage>
</organism>
<dbReference type="OrthoDB" id="10261519at2759"/>
<dbReference type="InterPro" id="IPR049315">
    <property type="entry name" value="GDC-P_N"/>
</dbReference>
<dbReference type="InterPro" id="IPR015421">
    <property type="entry name" value="PyrdxlP-dep_Trfase_major"/>
</dbReference>
<dbReference type="GO" id="GO:0005960">
    <property type="term" value="C:glycine cleavage complex"/>
    <property type="evidence" value="ECO:0007669"/>
    <property type="project" value="TreeGrafter"/>
</dbReference>
<name>A0A4C1SVC6_EUMVA</name>
<dbReference type="STRING" id="151549.A0A4C1SVC6"/>
<dbReference type="Proteomes" id="UP000299102">
    <property type="component" value="Unassembled WGS sequence"/>
</dbReference>
<dbReference type="Pfam" id="PF02347">
    <property type="entry name" value="GDC-P"/>
    <property type="match status" value="1"/>
</dbReference>
<dbReference type="AlphaFoldDB" id="A0A4C1SVC6"/>
<dbReference type="PANTHER" id="PTHR11773:SF1">
    <property type="entry name" value="GLYCINE DEHYDROGENASE (DECARBOXYLATING), MITOCHONDRIAL"/>
    <property type="match status" value="1"/>
</dbReference>
<dbReference type="InterPro" id="IPR015424">
    <property type="entry name" value="PyrdxlP-dep_Trfase"/>
</dbReference>
<comment type="caution">
    <text evidence="3">The sequence shown here is derived from an EMBL/GenBank/DDBJ whole genome shotgun (WGS) entry which is preliminary data.</text>
</comment>
<evidence type="ECO:0000259" key="2">
    <source>
        <dbReference type="Pfam" id="PF02347"/>
    </source>
</evidence>
<keyword evidence="1" id="KW-0560">Oxidoreductase</keyword>
<gene>
    <name evidence="3" type="primary">Gldc</name>
    <name evidence="3" type="ORF">EVAR_73984_1</name>
</gene>
<dbReference type="GO" id="GO:0016594">
    <property type="term" value="F:glycine binding"/>
    <property type="evidence" value="ECO:0007669"/>
    <property type="project" value="TreeGrafter"/>
</dbReference>
<proteinExistence type="predicted"/>
<dbReference type="GO" id="GO:0004375">
    <property type="term" value="F:glycine dehydrogenase (decarboxylating) activity"/>
    <property type="evidence" value="ECO:0007669"/>
    <property type="project" value="InterPro"/>
</dbReference>
<feature type="domain" description="Glycine cleavage system P-protein N-terminal" evidence="2">
    <location>
        <begin position="1"/>
        <end position="141"/>
    </location>
</feature>
<protein>
    <submittedName>
        <fullName evidence="3">Glycine dehydrogenase</fullName>
    </submittedName>
</protein>
<keyword evidence="4" id="KW-1185">Reference proteome</keyword>
<dbReference type="Gene3D" id="3.40.640.10">
    <property type="entry name" value="Type I PLP-dependent aspartate aminotransferase-like (Major domain)"/>
    <property type="match status" value="2"/>
</dbReference>
<evidence type="ECO:0000256" key="1">
    <source>
        <dbReference type="ARBA" id="ARBA00023002"/>
    </source>
</evidence>
<dbReference type="SUPFAM" id="SSF53383">
    <property type="entry name" value="PLP-dependent transferases"/>
    <property type="match status" value="2"/>
</dbReference>
<dbReference type="GO" id="GO:0019464">
    <property type="term" value="P:glycine decarboxylation via glycine cleavage system"/>
    <property type="evidence" value="ECO:0007669"/>
    <property type="project" value="TreeGrafter"/>
</dbReference>
<evidence type="ECO:0000313" key="3">
    <source>
        <dbReference type="EMBL" id="GBP05287.1"/>
    </source>
</evidence>